<evidence type="ECO:0008006" key="3">
    <source>
        <dbReference type="Google" id="ProtNLM"/>
    </source>
</evidence>
<name>A0ABD0JM26_9CAEN</name>
<dbReference type="AlphaFoldDB" id="A0ABD0JM26"/>
<feature type="non-terminal residue" evidence="1">
    <location>
        <position position="63"/>
    </location>
</feature>
<proteinExistence type="predicted"/>
<evidence type="ECO:0000313" key="1">
    <source>
        <dbReference type="EMBL" id="KAK7475750.1"/>
    </source>
</evidence>
<evidence type="ECO:0000313" key="2">
    <source>
        <dbReference type="Proteomes" id="UP001519460"/>
    </source>
</evidence>
<protein>
    <recommendedName>
        <fullName evidence="3">CUB domain-containing protein</fullName>
    </recommendedName>
</protein>
<dbReference type="Proteomes" id="UP001519460">
    <property type="component" value="Unassembled WGS sequence"/>
</dbReference>
<accession>A0ABD0JM26</accession>
<feature type="non-terminal residue" evidence="1">
    <location>
        <position position="1"/>
    </location>
</feature>
<organism evidence="1 2">
    <name type="scientific">Batillaria attramentaria</name>
    <dbReference type="NCBI Taxonomy" id="370345"/>
    <lineage>
        <taxon>Eukaryota</taxon>
        <taxon>Metazoa</taxon>
        <taxon>Spiralia</taxon>
        <taxon>Lophotrochozoa</taxon>
        <taxon>Mollusca</taxon>
        <taxon>Gastropoda</taxon>
        <taxon>Caenogastropoda</taxon>
        <taxon>Sorbeoconcha</taxon>
        <taxon>Cerithioidea</taxon>
        <taxon>Batillariidae</taxon>
        <taxon>Batillaria</taxon>
    </lineage>
</organism>
<dbReference type="EMBL" id="JACVVK020000395">
    <property type="protein sequence ID" value="KAK7475750.1"/>
    <property type="molecule type" value="Genomic_DNA"/>
</dbReference>
<comment type="caution">
    <text evidence="1">The sequence shown here is derived from an EMBL/GenBank/DDBJ whole genome shotgun (WGS) entry which is preliminary data.</text>
</comment>
<sequence>SDSVVDCGWRSPDPEASAIKGGEEAVIQIPPASSAQQSYSPRMACHWNFVRIPRHVKMTFKFT</sequence>
<gene>
    <name evidence="1" type="ORF">BaRGS_00033022</name>
</gene>
<reference evidence="1 2" key="1">
    <citation type="journal article" date="2023" name="Sci. Data">
        <title>Genome assembly of the Korean intertidal mud-creeper Batillaria attramentaria.</title>
        <authorList>
            <person name="Patra A.K."/>
            <person name="Ho P.T."/>
            <person name="Jun S."/>
            <person name="Lee S.J."/>
            <person name="Kim Y."/>
            <person name="Won Y.J."/>
        </authorList>
    </citation>
    <scope>NUCLEOTIDE SEQUENCE [LARGE SCALE GENOMIC DNA]</scope>
    <source>
        <strain evidence="1">Wonlab-2016</strain>
    </source>
</reference>
<keyword evidence="2" id="KW-1185">Reference proteome</keyword>